<protein>
    <submittedName>
        <fullName evidence="1">Uncharacterized protein</fullName>
    </submittedName>
</protein>
<evidence type="ECO:0000313" key="1">
    <source>
        <dbReference type="EMBL" id="CAB3978037.1"/>
    </source>
</evidence>
<reference evidence="1" key="1">
    <citation type="submission" date="2020-04" db="EMBL/GenBank/DDBJ databases">
        <authorList>
            <person name="Alioto T."/>
            <person name="Alioto T."/>
            <person name="Gomez Garrido J."/>
        </authorList>
    </citation>
    <scope>NUCLEOTIDE SEQUENCE</scope>
    <source>
        <strain evidence="1">A484AB</strain>
    </source>
</reference>
<accession>A0A7D9D6M1</accession>
<comment type="caution">
    <text evidence="1">The sequence shown here is derived from an EMBL/GenBank/DDBJ whole genome shotgun (WGS) entry which is preliminary data.</text>
</comment>
<dbReference type="AlphaFoldDB" id="A0A7D9D6M1"/>
<dbReference type="Proteomes" id="UP001152795">
    <property type="component" value="Unassembled WGS sequence"/>
</dbReference>
<evidence type="ECO:0000313" key="2">
    <source>
        <dbReference type="Proteomes" id="UP001152795"/>
    </source>
</evidence>
<organism evidence="1 2">
    <name type="scientific">Paramuricea clavata</name>
    <name type="common">Red gorgonian</name>
    <name type="synonym">Violescent sea-whip</name>
    <dbReference type="NCBI Taxonomy" id="317549"/>
    <lineage>
        <taxon>Eukaryota</taxon>
        <taxon>Metazoa</taxon>
        <taxon>Cnidaria</taxon>
        <taxon>Anthozoa</taxon>
        <taxon>Octocorallia</taxon>
        <taxon>Malacalcyonacea</taxon>
        <taxon>Plexauridae</taxon>
        <taxon>Paramuricea</taxon>
    </lineage>
</organism>
<dbReference type="EMBL" id="CACRXK020000084">
    <property type="protein sequence ID" value="CAB3978037.1"/>
    <property type="molecule type" value="Genomic_DNA"/>
</dbReference>
<gene>
    <name evidence="1" type="ORF">PACLA_8A032343</name>
</gene>
<sequence>MTMSIAGGQTNQYLTNPSYLAGLLSSTMTMSIAGGQTNQYLTNPSYLAGLLSSTMTMSIAGGQTNQYLTNPSYLAGLPSGTMTMSIAGGQTNQHKNLSYFVATVNTISASDYNPAEESCTEEFSNLNYHEDIANASDVLYPLYQRDTYLSATYSCNLRGGMYSSSNDPNLSWSVLENKLALISRAPEVHLVTAFLHL</sequence>
<name>A0A7D9D6M1_PARCT</name>
<keyword evidence="2" id="KW-1185">Reference proteome</keyword>
<proteinExistence type="predicted"/>